<dbReference type="InterPro" id="IPR027539">
    <property type="entry name" value="Mdm10"/>
</dbReference>
<reference evidence="6 7" key="1">
    <citation type="submission" date="2016-07" db="EMBL/GenBank/DDBJ databases">
        <title>Pervasive Adenine N6-methylation of Active Genes in Fungi.</title>
        <authorList>
            <consortium name="DOE Joint Genome Institute"/>
            <person name="Mondo S.J."/>
            <person name="Dannebaum R.O."/>
            <person name="Kuo R.C."/>
            <person name="Labutti K."/>
            <person name="Haridas S."/>
            <person name="Kuo A."/>
            <person name="Salamov A."/>
            <person name="Ahrendt S.R."/>
            <person name="Lipzen A."/>
            <person name="Sullivan W."/>
            <person name="Andreopoulos W.B."/>
            <person name="Clum A."/>
            <person name="Lindquist E."/>
            <person name="Daum C."/>
            <person name="Ramamoorthy G.K."/>
            <person name="Gryganskyi A."/>
            <person name="Culley D."/>
            <person name="Magnuson J.K."/>
            <person name="James T.Y."/>
            <person name="O'Malley M.A."/>
            <person name="Stajich J.E."/>
            <person name="Spatafora J.W."/>
            <person name="Visel A."/>
            <person name="Grigoriev I.V."/>
        </authorList>
    </citation>
    <scope>NUCLEOTIDE SEQUENCE [LARGE SCALE GENOMIC DNA]</scope>
    <source>
        <strain evidence="6 7">JEL800</strain>
    </source>
</reference>
<evidence type="ECO:0000313" key="7">
    <source>
        <dbReference type="Proteomes" id="UP000193642"/>
    </source>
</evidence>
<dbReference type="OrthoDB" id="2103793at2759"/>
<dbReference type="PANTHER" id="PTHR28035:SF1">
    <property type="entry name" value="MITOCHONDRIAL DISTRIBUTION AND MORPHOLOGY PROTEIN 10"/>
    <property type="match status" value="1"/>
</dbReference>
<keyword evidence="7" id="KW-1185">Reference proteome</keyword>
<keyword evidence="4" id="KW-0496">Mitochondrion</keyword>
<evidence type="ECO:0000313" key="6">
    <source>
        <dbReference type="EMBL" id="ORY38354.1"/>
    </source>
</evidence>
<sequence length="355" mass="38732">MKDFLGQTLRQCFSGLGFSSEREEEGAGLYADMCSSSNSVLLFAPPASVSLAIGKCITPHLKSAYTLGLPNSRSAGFLFSSLNMDDSDDADNPDIMRTNLFAREVVAPTALPVYASDSVDHTTPVPHPTSRTNYFNSLMYGRLFEDFRLEALVAQQLGKQNLLVISGISAWDSTAHSHLEAQYIHKTQGYCADLTYSSTDNVFGTSCLFRVPYTNWSAGGEVIYTAAEKSGGLSLGAKWVKVHEKGVASILTFLCNPMMGYMNTTYTSTIRPNWVMSTSYDFNTYSYNSDLAVGVAYSPLEAENRLLKCRFSMTKGLALLLEGQFKRAIVGLGVTTNLGLGSSIRQSIGVEIQFI</sequence>
<evidence type="ECO:0000256" key="4">
    <source>
        <dbReference type="ARBA" id="ARBA00023128"/>
    </source>
</evidence>
<gene>
    <name evidence="6" type="ORF">BCR33DRAFT_769175</name>
</gene>
<evidence type="ECO:0000256" key="1">
    <source>
        <dbReference type="ARBA" id="ARBA00022452"/>
    </source>
</evidence>
<dbReference type="GO" id="GO:0001401">
    <property type="term" value="C:SAM complex"/>
    <property type="evidence" value="ECO:0007669"/>
    <property type="project" value="TreeGrafter"/>
</dbReference>
<evidence type="ECO:0008006" key="8">
    <source>
        <dbReference type="Google" id="ProtNLM"/>
    </source>
</evidence>
<dbReference type="Gene3D" id="2.40.160.10">
    <property type="entry name" value="Porin"/>
    <property type="match status" value="1"/>
</dbReference>
<dbReference type="GO" id="GO:0045040">
    <property type="term" value="P:protein insertion into mitochondrial outer membrane"/>
    <property type="evidence" value="ECO:0007669"/>
    <property type="project" value="TreeGrafter"/>
</dbReference>
<dbReference type="EMBL" id="MCGO01000044">
    <property type="protein sequence ID" value="ORY38354.1"/>
    <property type="molecule type" value="Genomic_DNA"/>
</dbReference>
<dbReference type="GO" id="GO:0015914">
    <property type="term" value="P:phospholipid transport"/>
    <property type="evidence" value="ECO:0007669"/>
    <property type="project" value="TreeGrafter"/>
</dbReference>
<dbReference type="PANTHER" id="PTHR28035">
    <property type="entry name" value="MITOCHONDRIAL DISTRIBUTION AND MORPHOLOGY PROTEIN 10"/>
    <property type="match status" value="1"/>
</dbReference>
<keyword evidence="1" id="KW-1134">Transmembrane beta strand</keyword>
<keyword evidence="3" id="KW-1000">Mitochondrion outer membrane</keyword>
<accession>A0A1Y2BUK5</accession>
<keyword evidence="2" id="KW-0812">Transmembrane</keyword>
<dbReference type="GO" id="GO:1990456">
    <property type="term" value="P:mitochondrion-endoplasmic reticulum membrane tethering"/>
    <property type="evidence" value="ECO:0007669"/>
    <property type="project" value="TreeGrafter"/>
</dbReference>
<dbReference type="GO" id="GO:0070096">
    <property type="term" value="P:mitochondrial outer membrane translocase complex assembly"/>
    <property type="evidence" value="ECO:0007669"/>
    <property type="project" value="TreeGrafter"/>
</dbReference>
<evidence type="ECO:0000256" key="5">
    <source>
        <dbReference type="ARBA" id="ARBA00023136"/>
    </source>
</evidence>
<dbReference type="AlphaFoldDB" id="A0A1Y2BUK5"/>
<dbReference type="GO" id="GO:0032865">
    <property type="term" value="C:ERMES complex"/>
    <property type="evidence" value="ECO:0007669"/>
    <property type="project" value="InterPro"/>
</dbReference>
<dbReference type="Proteomes" id="UP000193642">
    <property type="component" value="Unassembled WGS sequence"/>
</dbReference>
<name>A0A1Y2BUK5_9FUNG</name>
<evidence type="ECO:0000256" key="3">
    <source>
        <dbReference type="ARBA" id="ARBA00022787"/>
    </source>
</evidence>
<protein>
    <recommendedName>
        <fullName evidence="8">Mitochondrial distribution and morphology protein 10</fullName>
    </recommendedName>
</protein>
<comment type="caution">
    <text evidence="6">The sequence shown here is derived from an EMBL/GenBank/DDBJ whole genome shotgun (WGS) entry which is preliminary data.</text>
</comment>
<keyword evidence="5" id="KW-0472">Membrane</keyword>
<evidence type="ECO:0000256" key="2">
    <source>
        <dbReference type="ARBA" id="ARBA00022692"/>
    </source>
</evidence>
<dbReference type="Pfam" id="PF12519">
    <property type="entry name" value="MDM10"/>
    <property type="match status" value="1"/>
</dbReference>
<organism evidence="6 7">
    <name type="scientific">Rhizoclosmatium globosum</name>
    <dbReference type="NCBI Taxonomy" id="329046"/>
    <lineage>
        <taxon>Eukaryota</taxon>
        <taxon>Fungi</taxon>
        <taxon>Fungi incertae sedis</taxon>
        <taxon>Chytridiomycota</taxon>
        <taxon>Chytridiomycota incertae sedis</taxon>
        <taxon>Chytridiomycetes</taxon>
        <taxon>Chytridiales</taxon>
        <taxon>Chytriomycetaceae</taxon>
        <taxon>Rhizoclosmatium</taxon>
    </lineage>
</organism>
<dbReference type="InterPro" id="IPR023614">
    <property type="entry name" value="Porin_dom_sf"/>
</dbReference>
<dbReference type="GO" id="GO:0051654">
    <property type="term" value="P:establishment of mitochondrion localization"/>
    <property type="evidence" value="ECO:0007669"/>
    <property type="project" value="TreeGrafter"/>
</dbReference>
<proteinExistence type="predicted"/>
<dbReference type="STRING" id="329046.A0A1Y2BUK5"/>